<dbReference type="PANTHER" id="PTHR43537:SF24">
    <property type="entry name" value="GLUCONATE OPERON TRANSCRIPTIONAL REPRESSOR"/>
    <property type="match status" value="1"/>
</dbReference>
<dbReference type="InterPro" id="IPR011711">
    <property type="entry name" value="GntR_C"/>
</dbReference>
<feature type="domain" description="HTH gntR-type" evidence="4">
    <location>
        <begin position="10"/>
        <end position="77"/>
    </location>
</feature>
<dbReference type="PROSITE" id="PS50949">
    <property type="entry name" value="HTH_GNTR"/>
    <property type="match status" value="1"/>
</dbReference>
<dbReference type="InterPro" id="IPR036388">
    <property type="entry name" value="WH-like_DNA-bd_sf"/>
</dbReference>
<dbReference type="Pfam" id="PF07729">
    <property type="entry name" value="FCD"/>
    <property type="match status" value="1"/>
</dbReference>
<sequence length="217" mass="23899">MTTAHDMSENAPREVIAQTLREEILTGRLAPGDRLREADLAARFGVSRVPVREALSQLQSEGFVTLVRYRGATVSATSGSAARELIQIRRGLEVLAAQLAAERRGGDVADDLARVVELGRSAAVNLAHADHPPLVLRFHTLVVEAAGNHQLRLMLDPLLRRVSWIFDQHLRERSHDSWSDHAAIAQAILSGSPVQAGYLMGEHIAKDERLLDELDHH</sequence>
<evidence type="ECO:0000256" key="3">
    <source>
        <dbReference type="ARBA" id="ARBA00023163"/>
    </source>
</evidence>
<proteinExistence type="predicted"/>
<dbReference type="RefSeq" id="WP_051162060.1">
    <property type="nucleotide sequence ID" value="NZ_JACHIT010000001.1"/>
</dbReference>
<keyword evidence="3" id="KW-0804">Transcription</keyword>
<dbReference type="InterPro" id="IPR008920">
    <property type="entry name" value="TF_FadR/GntR_C"/>
</dbReference>
<dbReference type="Gene3D" id="1.10.10.10">
    <property type="entry name" value="Winged helix-like DNA-binding domain superfamily/Winged helix DNA-binding domain"/>
    <property type="match status" value="1"/>
</dbReference>
<dbReference type="AlphaFoldDB" id="A0A7W9P8Z6"/>
<evidence type="ECO:0000313" key="6">
    <source>
        <dbReference type="Proteomes" id="UP000540412"/>
    </source>
</evidence>
<dbReference type="PRINTS" id="PR00035">
    <property type="entry name" value="HTHGNTR"/>
</dbReference>
<name>A0A7W9P8Z6_9NOCA</name>
<dbReference type="PANTHER" id="PTHR43537">
    <property type="entry name" value="TRANSCRIPTIONAL REGULATOR, GNTR FAMILY"/>
    <property type="match status" value="1"/>
</dbReference>
<accession>A0A7W9P8Z6</accession>
<dbReference type="InterPro" id="IPR000524">
    <property type="entry name" value="Tscrpt_reg_HTH_GntR"/>
</dbReference>
<evidence type="ECO:0000313" key="5">
    <source>
        <dbReference type="EMBL" id="MBB5911393.1"/>
    </source>
</evidence>
<keyword evidence="2 5" id="KW-0238">DNA-binding</keyword>
<gene>
    <name evidence="5" type="ORF">BJY24_000260</name>
</gene>
<dbReference type="InterPro" id="IPR036390">
    <property type="entry name" value="WH_DNA-bd_sf"/>
</dbReference>
<dbReference type="SUPFAM" id="SSF46785">
    <property type="entry name" value="Winged helix' DNA-binding domain"/>
    <property type="match status" value="1"/>
</dbReference>
<dbReference type="SUPFAM" id="SSF48008">
    <property type="entry name" value="GntR ligand-binding domain-like"/>
    <property type="match status" value="1"/>
</dbReference>
<dbReference type="SMART" id="SM00345">
    <property type="entry name" value="HTH_GNTR"/>
    <property type="match status" value="1"/>
</dbReference>
<keyword evidence="1" id="KW-0805">Transcription regulation</keyword>
<reference evidence="5 6" key="1">
    <citation type="submission" date="2020-08" db="EMBL/GenBank/DDBJ databases">
        <title>Sequencing the genomes of 1000 actinobacteria strains.</title>
        <authorList>
            <person name="Klenk H.-P."/>
        </authorList>
    </citation>
    <scope>NUCLEOTIDE SEQUENCE [LARGE SCALE GENOMIC DNA]</scope>
    <source>
        <strain evidence="5 6">DSM 43582</strain>
    </source>
</reference>
<evidence type="ECO:0000259" key="4">
    <source>
        <dbReference type="PROSITE" id="PS50949"/>
    </source>
</evidence>
<dbReference type="SMART" id="SM00895">
    <property type="entry name" value="FCD"/>
    <property type="match status" value="1"/>
</dbReference>
<dbReference type="Proteomes" id="UP000540412">
    <property type="component" value="Unassembled WGS sequence"/>
</dbReference>
<keyword evidence="6" id="KW-1185">Reference proteome</keyword>
<dbReference type="Gene3D" id="1.20.120.530">
    <property type="entry name" value="GntR ligand-binding domain-like"/>
    <property type="match status" value="1"/>
</dbReference>
<evidence type="ECO:0000256" key="1">
    <source>
        <dbReference type="ARBA" id="ARBA00023015"/>
    </source>
</evidence>
<dbReference type="CDD" id="cd07377">
    <property type="entry name" value="WHTH_GntR"/>
    <property type="match status" value="1"/>
</dbReference>
<evidence type="ECO:0000256" key="2">
    <source>
        <dbReference type="ARBA" id="ARBA00023125"/>
    </source>
</evidence>
<comment type="caution">
    <text evidence="5">The sequence shown here is derived from an EMBL/GenBank/DDBJ whole genome shotgun (WGS) entry which is preliminary data.</text>
</comment>
<dbReference type="Pfam" id="PF00392">
    <property type="entry name" value="GntR"/>
    <property type="match status" value="1"/>
</dbReference>
<protein>
    <submittedName>
        <fullName evidence="5">DNA-binding GntR family transcriptional regulator</fullName>
    </submittedName>
</protein>
<dbReference type="GO" id="GO:0003677">
    <property type="term" value="F:DNA binding"/>
    <property type="evidence" value="ECO:0007669"/>
    <property type="project" value="UniProtKB-KW"/>
</dbReference>
<dbReference type="GO" id="GO:0003700">
    <property type="term" value="F:DNA-binding transcription factor activity"/>
    <property type="evidence" value="ECO:0007669"/>
    <property type="project" value="InterPro"/>
</dbReference>
<organism evidence="5 6">
    <name type="scientific">Nocardia transvalensis</name>
    <dbReference type="NCBI Taxonomy" id="37333"/>
    <lineage>
        <taxon>Bacteria</taxon>
        <taxon>Bacillati</taxon>
        <taxon>Actinomycetota</taxon>
        <taxon>Actinomycetes</taxon>
        <taxon>Mycobacteriales</taxon>
        <taxon>Nocardiaceae</taxon>
        <taxon>Nocardia</taxon>
    </lineage>
</organism>
<dbReference type="EMBL" id="JACHIT010000001">
    <property type="protein sequence ID" value="MBB5911393.1"/>
    <property type="molecule type" value="Genomic_DNA"/>
</dbReference>